<evidence type="ECO:0000313" key="3">
    <source>
        <dbReference type="EMBL" id="SDL43858.1"/>
    </source>
</evidence>
<dbReference type="InterPro" id="IPR012337">
    <property type="entry name" value="RNaseH-like_sf"/>
</dbReference>
<proteinExistence type="predicted"/>
<dbReference type="GO" id="GO:0015074">
    <property type="term" value="P:DNA integration"/>
    <property type="evidence" value="ECO:0007669"/>
    <property type="project" value="InterPro"/>
</dbReference>
<dbReference type="AlphaFoldDB" id="A0A1G9K2B1"/>
<accession>A0A1G9K2B1</accession>
<keyword evidence="4" id="KW-1185">Reference proteome</keyword>
<dbReference type="PROSITE" id="PS50994">
    <property type="entry name" value="INTEGRASE"/>
    <property type="match status" value="1"/>
</dbReference>
<dbReference type="Proteomes" id="UP000199475">
    <property type="component" value="Unassembled WGS sequence"/>
</dbReference>
<dbReference type="InterPro" id="IPR036397">
    <property type="entry name" value="RNaseH_sf"/>
</dbReference>
<dbReference type="EMBL" id="FNGP01000002">
    <property type="protein sequence ID" value="SDL43858.1"/>
    <property type="molecule type" value="Genomic_DNA"/>
</dbReference>
<organism evidence="3 4">
    <name type="scientific">Tessaracoccus oleiagri</name>
    <dbReference type="NCBI Taxonomy" id="686624"/>
    <lineage>
        <taxon>Bacteria</taxon>
        <taxon>Bacillati</taxon>
        <taxon>Actinomycetota</taxon>
        <taxon>Actinomycetes</taxon>
        <taxon>Propionibacteriales</taxon>
        <taxon>Propionibacteriaceae</taxon>
        <taxon>Tessaracoccus</taxon>
    </lineage>
</organism>
<dbReference type="PANTHER" id="PTHR46889">
    <property type="entry name" value="TRANSPOSASE INSF FOR INSERTION SEQUENCE IS3B-RELATED"/>
    <property type="match status" value="1"/>
</dbReference>
<dbReference type="InterPro" id="IPR001584">
    <property type="entry name" value="Integrase_cat-core"/>
</dbReference>
<dbReference type="SUPFAM" id="SSF53098">
    <property type="entry name" value="Ribonuclease H-like"/>
    <property type="match status" value="1"/>
</dbReference>
<feature type="domain" description="Integrase catalytic" evidence="2">
    <location>
        <begin position="26"/>
        <end position="188"/>
    </location>
</feature>
<evidence type="ECO:0000259" key="2">
    <source>
        <dbReference type="PROSITE" id="PS50994"/>
    </source>
</evidence>
<dbReference type="GO" id="GO:0003676">
    <property type="term" value="F:nucleic acid binding"/>
    <property type="evidence" value="ECO:0007669"/>
    <property type="project" value="InterPro"/>
</dbReference>
<dbReference type="RefSeq" id="WP_093250715.1">
    <property type="nucleotide sequence ID" value="NZ_FNGP01000002.1"/>
</dbReference>
<sequence>MVISVSAFVSGATPYTNHLTPPPVLVADAPRQVWCWDITDLPGPGRQRFKLFTMLDLYSRCVVGHRVEHHESRELAAEFIHACLASEGVSPRVIHADNGPAMRASTTRDLLTRLHITASYSRPRVSNDNPYVESLFKTTKYDRRFPERFGSLDHARAWAEEFFTDYNTRHHHEGLAGHTPERVHDGSWPTHHEHWRTLKNAYAQRHPHRHHRTPVTHEPPDTVWINPPHQLSQTA</sequence>
<dbReference type="InterPro" id="IPR050900">
    <property type="entry name" value="Transposase_IS3/IS150/IS904"/>
</dbReference>
<name>A0A1G9K2B1_9ACTN</name>
<dbReference type="STRING" id="686624.SAMN04488242_1602"/>
<dbReference type="Gene3D" id="3.30.420.10">
    <property type="entry name" value="Ribonuclease H-like superfamily/Ribonuclease H"/>
    <property type="match status" value="1"/>
</dbReference>
<dbReference type="PANTHER" id="PTHR46889:SF4">
    <property type="entry name" value="TRANSPOSASE INSO FOR INSERTION SEQUENCE ELEMENT IS911B-RELATED"/>
    <property type="match status" value="1"/>
</dbReference>
<gene>
    <name evidence="3" type="ORF">SAMN04488242_1602</name>
</gene>
<dbReference type="Pfam" id="PF00665">
    <property type="entry name" value="rve"/>
    <property type="match status" value="1"/>
</dbReference>
<evidence type="ECO:0000256" key="1">
    <source>
        <dbReference type="SAM" id="MobiDB-lite"/>
    </source>
</evidence>
<reference evidence="3 4" key="1">
    <citation type="submission" date="2016-10" db="EMBL/GenBank/DDBJ databases">
        <authorList>
            <person name="de Groot N.N."/>
        </authorList>
    </citation>
    <scope>NUCLEOTIDE SEQUENCE [LARGE SCALE GENOMIC DNA]</scope>
    <source>
        <strain evidence="3 4">CGMCC 1.9159</strain>
    </source>
</reference>
<feature type="region of interest" description="Disordered" evidence="1">
    <location>
        <begin position="209"/>
        <end position="235"/>
    </location>
</feature>
<dbReference type="OrthoDB" id="52928at2"/>
<protein>
    <submittedName>
        <fullName evidence="3">Integrase core domain-containing protein</fullName>
    </submittedName>
</protein>
<evidence type="ECO:0000313" key="4">
    <source>
        <dbReference type="Proteomes" id="UP000199475"/>
    </source>
</evidence>